<accession>S2E7K0</accession>
<evidence type="ECO:0000313" key="2">
    <source>
        <dbReference type="Proteomes" id="UP000006073"/>
    </source>
</evidence>
<evidence type="ECO:0000313" key="1">
    <source>
        <dbReference type="EMBL" id="EPA00592.1"/>
    </source>
</evidence>
<keyword evidence="2" id="KW-1185">Reference proteome</keyword>
<dbReference type="EMBL" id="ALWO02000002">
    <property type="protein sequence ID" value="EPA00592.1"/>
    <property type="molecule type" value="Genomic_DNA"/>
</dbReference>
<sequence>MPSQFHLLLTISGYEIEQIENCTSKNLQLFNAGFEHYQLQRSI</sequence>
<dbReference type="Proteomes" id="UP000006073">
    <property type="component" value="Unassembled WGS sequence"/>
</dbReference>
<dbReference type="AlphaFoldDB" id="S2E7K0"/>
<protein>
    <submittedName>
        <fullName evidence="1">Uncharacterized protein</fullName>
    </submittedName>
</protein>
<comment type="caution">
    <text evidence="1">The sequence shown here is derived from an EMBL/GenBank/DDBJ whole genome shotgun (WGS) entry which is preliminary data.</text>
</comment>
<reference evidence="1 2" key="1">
    <citation type="journal article" date="2013" name="Genome Announc.">
        <title>Draft Genome Sequence of Indibacter alkaliphilus Strain LW1T, Isolated from Lonar Lake, a Haloalkaline Lake in the Buldana District of Maharashtra, India.</title>
        <authorList>
            <person name="Singh A."/>
            <person name="Kumar Jangir P."/>
            <person name="Sharma R."/>
            <person name="Singh A."/>
            <person name="Kumar Pinnaka A."/>
            <person name="Shivaji S."/>
        </authorList>
    </citation>
    <scope>NUCLEOTIDE SEQUENCE [LARGE SCALE GENOMIC DNA]</scope>
    <source>
        <strain evidence="2">CCUG 57479 / KCTC 22604 / LW1</strain>
    </source>
</reference>
<name>S2E7K0_INDAL</name>
<gene>
    <name evidence="1" type="ORF">A33Q_0065</name>
</gene>
<organism evidence="1 2">
    <name type="scientific">Indibacter alkaliphilus (strain CCUG 57479 / KCTC 22604 / LW1)</name>
    <dbReference type="NCBI Taxonomy" id="1189612"/>
    <lineage>
        <taxon>Bacteria</taxon>
        <taxon>Pseudomonadati</taxon>
        <taxon>Bacteroidota</taxon>
        <taxon>Cytophagia</taxon>
        <taxon>Cytophagales</taxon>
        <taxon>Cyclobacteriaceae</taxon>
    </lineage>
</organism>
<proteinExistence type="predicted"/>